<keyword evidence="2" id="KW-1185">Reference proteome</keyword>
<proteinExistence type="predicted"/>
<dbReference type="Proteomes" id="UP001295684">
    <property type="component" value="Unassembled WGS sequence"/>
</dbReference>
<evidence type="ECO:0000313" key="1">
    <source>
        <dbReference type="EMBL" id="CAI2368742.1"/>
    </source>
</evidence>
<reference evidence="1" key="1">
    <citation type="submission" date="2023-07" db="EMBL/GenBank/DDBJ databases">
        <authorList>
            <consortium name="AG Swart"/>
            <person name="Singh M."/>
            <person name="Singh A."/>
            <person name="Seah K."/>
            <person name="Emmerich C."/>
        </authorList>
    </citation>
    <scope>NUCLEOTIDE SEQUENCE</scope>
    <source>
        <strain evidence="1">DP1</strain>
    </source>
</reference>
<protein>
    <submittedName>
        <fullName evidence="1">Uncharacterized protein</fullName>
    </submittedName>
</protein>
<dbReference type="EMBL" id="CAMPGE010009883">
    <property type="protein sequence ID" value="CAI2368742.1"/>
    <property type="molecule type" value="Genomic_DNA"/>
</dbReference>
<accession>A0AAD1XEW5</accession>
<sequence>MESTVQTVEEKATEISSSEMSLLRESKSQENQRCASIFYNVLSQEIKNGPLDSDSSEDFKYDEFILSFKNPKHAILAQKLKYSRFFKCEEILLFETHNRNRHILDFMNVSFPSQANGLYICSSNVSRLARSTYFAALIKISSKVICNAEFGSFLFNSSQLKRLMAAYRHVKSLSLKYCKLSIPSVPDFSRALRNCQIKSIDLLGSGGSCSSDWANHFDEFDHLIQGLASSKDLKLNLRSITIYNCGIELNKAQEIFRQNQLVEVQIIG</sequence>
<dbReference type="AlphaFoldDB" id="A0AAD1XEW5"/>
<comment type="caution">
    <text evidence="1">The sequence shown here is derived from an EMBL/GenBank/DDBJ whole genome shotgun (WGS) entry which is preliminary data.</text>
</comment>
<evidence type="ECO:0000313" key="2">
    <source>
        <dbReference type="Proteomes" id="UP001295684"/>
    </source>
</evidence>
<gene>
    <name evidence="1" type="ORF">ECRASSUSDP1_LOCUS10038</name>
</gene>
<organism evidence="1 2">
    <name type="scientific">Euplotes crassus</name>
    <dbReference type="NCBI Taxonomy" id="5936"/>
    <lineage>
        <taxon>Eukaryota</taxon>
        <taxon>Sar</taxon>
        <taxon>Alveolata</taxon>
        <taxon>Ciliophora</taxon>
        <taxon>Intramacronucleata</taxon>
        <taxon>Spirotrichea</taxon>
        <taxon>Hypotrichia</taxon>
        <taxon>Euplotida</taxon>
        <taxon>Euplotidae</taxon>
        <taxon>Moneuplotes</taxon>
    </lineage>
</organism>
<name>A0AAD1XEW5_EUPCR</name>
<dbReference type="Gene3D" id="3.80.10.10">
    <property type="entry name" value="Ribonuclease Inhibitor"/>
    <property type="match status" value="1"/>
</dbReference>
<dbReference type="InterPro" id="IPR032675">
    <property type="entry name" value="LRR_dom_sf"/>
</dbReference>